<name>A0ABU3UJ09_9ACTN</name>
<dbReference type="Pfam" id="PF10282">
    <property type="entry name" value="Lactonase"/>
    <property type="match status" value="1"/>
</dbReference>
<evidence type="ECO:0000313" key="4">
    <source>
        <dbReference type="Proteomes" id="UP001257627"/>
    </source>
</evidence>
<dbReference type="InterPro" id="IPR011045">
    <property type="entry name" value="N2O_reductase_N"/>
</dbReference>
<dbReference type="Gene3D" id="2.130.10.10">
    <property type="entry name" value="YVTN repeat-like/Quinoprotein amine dehydrogenase"/>
    <property type="match status" value="1"/>
</dbReference>
<proteinExistence type="inferred from homology"/>
<evidence type="ECO:0000313" key="3">
    <source>
        <dbReference type="EMBL" id="MDU8993896.1"/>
    </source>
</evidence>
<evidence type="ECO:0000256" key="1">
    <source>
        <dbReference type="ARBA" id="ARBA00005564"/>
    </source>
</evidence>
<dbReference type="RefSeq" id="WP_316732739.1">
    <property type="nucleotide sequence ID" value="NZ_JARAKF010000001.1"/>
</dbReference>
<keyword evidence="4" id="KW-1185">Reference proteome</keyword>
<dbReference type="PANTHER" id="PTHR30344">
    <property type="entry name" value="6-PHOSPHOGLUCONOLACTONASE-RELATED"/>
    <property type="match status" value="1"/>
</dbReference>
<comment type="caution">
    <text evidence="3">The sequence shown here is derived from an EMBL/GenBank/DDBJ whole genome shotgun (WGS) entry which is preliminary data.</text>
</comment>
<gene>
    <name evidence="3" type="ORF">PU648_16485</name>
</gene>
<evidence type="ECO:0000256" key="2">
    <source>
        <dbReference type="SAM" id="SignalP"/>
    </source>
</evidence>
<organism evidence="3 4">
    <name type="scientific">Streptomyces mirabilis</name>
    <dbReference type="NCBI Taxonomy" id="68239"/>
    <lineage>
        <taxon>Bacteria</taxon>
        <taxon>Bacillati</taxon>
        <taxon>Actinomycetota</taxon>
        <taxon>Actinomycetes</taxon>
        <taxon>Kitasatosporales</taxon>
        <taxon>Streptomycetaceae</taxon>
        <taxon>Streptomyces</taxon>
    </lineage>
</organism>
<dbReference type="EMBL" id="JARAKF010000001">
    <property type="protein sequence ID" value="MDU8993896.1"/>
    <property type="molecule type" value="Genomic_DNA"/>
</dbReference>
<keyword evidence="2" id="KW-0732">Signal</keyword>
<sequence>MSRHNRRRSPLQIKLTLVGAGILAAAAAVTTVTVASAGEVSRGHDDAGSAKAGADHAVFVQGNELDGNTIHVFERAQDGRLSSAGTYATGGKGGDQVDAPTDSLASQGSLVYDDRSGLLLAVNAGSGTVTSFRVEGQRLTDRRVVRSGGDFPSSIAVSGRLAYVMNAGGAGSVQGFRITAKGLEPLRDAHRSLGLDNKRVPLFSSSPGQVAFTPGGRELVVTTKSANTVEVFPMTRDGRPARRAVVNDSAGAVPFAITFDKAGRMLVAEAKESTVSTYKVRVDGILEVVQKSLPNGQNTLCWLERAGDFFYGGNTGNSTVTGYRTDRRGRLALTNDVGVAAPPSAESQGVIDLAVTKDEKFLYVQNATSGTVDGFRIGRNGSLTKVGTTPGLPPFAESGMEGIAAV</sequence>
<dbReference type="PANTHER" id="PTHR30344:SF1">
    <property type="entry name" value="6-PHOSPHOGLUCONOLACTONASE"/>
    <property type="match status" value="1"/>
</dbReference>
<dbReference type="Proteomes" id="UP001257627">
    <property type="component" value="Unassembled WGS sequence"/>
</dbReference>
<comment type="similarity">
    <text evidence="1">Belongs to the cycloisomerase 2 family.</text>
</comment>
<dbReference type="SUPFAM" id="SSF50974">
    <property type="entry name" value="Nitrous oxide reductase, N-terminal domain"/>
    <property type="match status" value="1"/>
</dbReference>
<dbReference type="InterPro" id="IPR050282">
    <property type="entry name" value="Cycloisomerase_2"/>
</dbReference>
<dbReference type="InterPro" id="IPR015943">
    <property type="entry name" value="WD40/YVTN_repeat-like_dom_sf"/>
</dbReference>
<feature type="chain" id="PRO_5047337206" evidence="2">
    <location>
        <begin position="38"/>
        <end position="406"/>
    </location>
</feature>
<protein>
    <submittedName>
        <fullName evidence="3">Beta-propeller fold lactonase family protein</fullName>
    </submittedName>
</protein>
<reference evidence="3 4" key="1">
    <citation type="submission" date="2023-02" db="EMBL/GenBank/DDBJ databases">
        <authorList>
            <person name="Maleckis M."/>
        </authorList>
    </citation>
    <scope>NUCLEOTIDE SEQUENCE [LARGE SCALE GENOMIC DNA]</scope>
    <source>
        <strain evidence="3 4">P8-A2</strain>
    </source>
</reference>
<feature type="signal peptide" evidence="2">
    <location>
        <begin position="1"/>
        <end position="37"/>
    </location>
</feature>
<accession>A0ABU3UJ09</accession>
<dbReference type="InterPro" id="IPR019405">
    <property type="entry name" value="Lactonase_7-beta_prop"/>
</dbReference>